<evidence type="ECO:0008006" key="4">
    <source>
        <dbReference type="Google" id="ProtNLM"/>
    </source>
</evidence>
<keyword evidence="1" id="KW-1133">Transmembrane helix</keyword>
<comment type="caution">
    <text evidence="2">The sequence shown here is derived from an EMBL/GenBank/DDBJ whole genome shotgun (WGS) entry which is preliminary data.</text>
</comment>
<gene>
    <name evidence="2" type="ORF">O0931_06360</name>
</gene>
<accession>A0ABT4KXE8</accession>
<protein>
    <recommendedName>
        <fullName evidence="4">DUF5050 domain-containing protein</fullName>
    </recommendedName>
</protein>
<keyword evidence="3" id="KW-1185">Reference proteome</keyword>
<proteinExistence type="predicted"/>
<dbReference type="Proteomes" id="UP001144341">
    <property type="component" value="Unassembled WGS sequence"/>
</dbReference>
<sequence length="342" mass="39136">MKRKYIWVYFLTLLAIIAVFLYQGSRTKTDFFQNGGFTRNYKNISYTLSDVKRPFWSFIKFGGEDHKGYYVFEKGTNRFQRISKQADSLELVAVDNARILQNQHEQYYISNDTLYNFDSKALMCRRYRLSEAGKPIDSLSFVSAAITPSVIKDGDILYKSLIPKKSNFSVNVAGRDGHAFSNRALFSNGITMADDGIIQPYKDGFIYVCMYRNEVRALDAHLKPTKVYHTIDTVKKSPEVIDLKDGRTTYKTQPTFANRAVFVKEDQLYIYSGIFADNDKGVSSFDTLVIDTYDLKKGFNYSHSMRFSMPKGTSSIPGSFILSDKGMIVLLLDGHILKYNFT</sequence>
<organism evidence="2 3">
    <name type="scientific">Pedobacter rhodius</name>
    <dbReference type="NCBI Taxonomy" id="3004098"/>
    <lineage>
        <taxon>Bacteria</taxon>
        <taxon>Pseudomonadati</taxon>
        <taxon>Bacteroidota</taxon>
        <taxon>Sphingobacteriia</taxon>
        <taxon>Sphingobacteriales</taxon>
        <taxon>Sphingobacteriaceae</taxon>
        <taxon>Pedobacter</taxon>
    </lineage>
</organism>
<evidence type="ECO:0000313" key="3">
    <source>
        <dbReference type="Proteomes" id="UP001144341"/>
    </source>
</evidence>
<feature type="transmembrane region" description="Helical" evidence="1">
    <location>
        <begin position="6"/>
        <end position="22"/>
    </location>
</feature>
<dbReference type="EMBL" id="JAPWGL010000002">
    <property type="protein sequence ID" value="MCZ4222917.1"/>
    <property type="molecule type" value="Genomic_DNA"/>
</dbReference>
<evidence type="ECO:0000256" key="1">
    <source>
        <dbReference type="SAM" id="Phobius"/>
    </source>
</evidence>
<keyword evidence="1" id="KW-0472">Membrane</keyword>
<dbReference type="RefSeq" id="WP_269414719.1">
    <property type="nucleotide sequence ID" value="NZ_JAPWGL010000002.1"/>
</dbReference>
<name>A0ABT4KXE8_9SPHI</name>
<keyword evidence="1" id="KW-0812">Transmembrane</keyword>
<evidence type="ECO:0000313" key="2">
    <source>
        <dbReference type="EMBL" id="MCZ4222917.1"/>
    </source>
</evidence>
<reference evidence="2" key="1">
    <citation type="submission" date="2022-12" db="EMBL/GenBank/DDBJ databases">
        <title>Genome sequence of SJ11.</title>
        <authorList>
            <person name="Woo H."/>
        </authorList>
    </citation>
    <scope>NUCLEOTIDE SEQUENCE</scope>
    <source>
        <strain evidence="2">SJ11</strain>
    </source>
</reference>